<gene>
    <name evidence="1" type="ORF">CB0940_08786</name>
    <name evidence="2" type="ORF">RHO25_010023</name>
</gene>
<dbReference type="Proteomes" id="UP000230605">
    <property type="component" value="Chromosome 6"/>
</dbReference>
<organism evidence="1 3">
    <name type="scientific">Cercospora beticola</name>
    <name type="common">Sugarbeet leaf spot fungus</name>
    <dbReference type="NCBI Taxonomy" id="122368"/>
    <lineage>
        <taxon>Eukaryota</taxon>
        <taxon>Fungi</taxon>
        <taxon>Dikarya</taxon>
        <taxon>Ascomycota</taxon>
        <taxon>Pezizomycotina</taxon>
        <taxon>Dothideomycetes</taxon>
        <taxon>Dothideomycetidae</taxon>
        <taxon>Mycosphaerellales</taxon>
        <taxon>Mycosphaerellaceae</taxon>
        <taxon>Cercospora</taxon>
    </lineage>
</organism>
<dbReference type="OrthoDB" id="3649310at2759"/>
<protein>
    <submittedName>
        <fullName evidence="1">Uncharacterized protein</fullName>
    </submittedName>
</protein>
<dbReference type="Proteomes" id="UP001302367">
    <property type="component" value="Chromosome 6"/>
</dbReference>
<evidence type="ECO:0000313" key="2">
    <source>
        <dbReference type="EMBL" id="WPB05371.1"/>
    </source>
</evidence>
<keyword evidence="4" id="KW-1185">Reference proteome</keyword>
<sequence>MDMPGGAALTAPNHNTNGLQLRASLSTIPRELRDEIYRLVGSTTPYQCRVCSEIVYGGDDTVKFETHSRTRLKYQKPDSSIKHKLSRWPHINHQCRVKTWRPCGPAHRITFLRINASDATPLHHAHKRRLQDSSESTQHTAQRAEFPTLAKVNQQLRFDVLSSMFLKSRLYGTVFVKEKDGAAILHRIGGMGQEAASTIRKLYVIYSKKKDYKYISNELLPGLKTAGVRVEDGVVDVVRLMQEKNVPKPAAPQVLEERMLPGCKCECCIVQFLREKDREARGVQRMKN</sequence>
<evidence type="ECO:0000313" key="1">
    <source>
        <dbReference type="EMBL" id="PIA94771.1"/>
    </source>
</evidence>
<evidence type="ECO:0000313" key="3">
    <source>
        <dbReference type="Proteomes" id="UP000230605"/>
    </source>
</evidence>
<reference evidence="1 3" key="1">
    <citation type="submission" date="2015-10" db="EMBL/GenBank/DDBJ databases">
        <title>The cercosporin biosynthetic gene cluster was horizontally transferred to several fungal lineages and shown to be expanded in Cercospora beticola based on microsynteny with recipient genomes.</title>
        <authorList>
            <person name="De Jonge R."/>
            <person name="Ebert M.K."/>
            <person name="Suttle J.C."/>
            <person name="Jurick Ii W.M."/>
            <person name="Secor G.A."/>
            <person name="Thomma B.P."/>
            <person name="Van De Peer Y."/>
            <person name="Bolton M.D."/>
        </authorList>
    </citation>
    <scope>NUCLEOTIDE SEQUENCE [LARGE SCALE GENOMIC DNA]</scope>
    <source>
        <strain evidence="1 3">09-40</strain>
    </source>
</reference>
<proteinExistence type="predicted"/>
<reference evidence="2 4" key="2">
    <citation type="submission" date="2023-09" db="EMBL/GenBank/DDBJ databases">
        <title>Complete-Gapless Cercospora beticola genome.</title>
        <authorList>
            <person name="Wyatt N.A."/>
            <person name="Spanner R.E."/>
            <person name="Bolton M.D."/>
        </authorList>
    </citation>
    <scope>NUCLEOTIDE SEQUENCE [LARGE SCALE GENOMIC DNA]</scope>
    <source>
        <strain evidence="2">Cb09-40</strain>
    </source>
</reference>
<dbReference type="AlphaFoldDB" id="A0A2G5HQE9"/>
<dbReference type="EMBL" id="CP134189">
    <property type="protein sequence ID" value="WPB05371.1"/>
    <property type="molecule type" value="Genomic_DNA"/>
</dbReference>
<accession>A0A2G5HQE9</accession>
<evidence type="ECO:0000313" key="4">
    <source>
        <dbReference type="Proteomes" id="UP001302367"/>
    </source>
</evidence>
<name>A0A2G5HQE9_CERBT</name>
<dbReference type="EMBL" id="LKMD01000104">
    <property type="protein sequence ID" value="PIA94771.1"/>
    <property type="molecule type" value="Genomic_DNA"/>
</dbReference>